<evidence type="ECO:0008006" key="4">
    <source>
        <dbReference type="Google" id="ProtNLM"/>
    </source>
</evidence>
<dbReference type="Proteomes" id="UP000232196">
    <property type="component" value="Unassembled WGS sequence"/>
</dbReference>
<sequence>MDVKSIVLFLLLAFFSFNTCTEENVCSKEDRACSFTEILYSFIAPPPGIYIYSSFNSYQGDLANYGPTLFDSLMNLCTANRIFAPIISSCMNVLPGVSSDLMSIDQYPVNFPAFDGDNLIIRGSKGNIISRSFNWLIAIGPDVASLSNSGITTEEFWTFTAAGGGYSTSCLDGLSKSTGDNGTTGNPIDQSNTWVGANVATCDQYKKILCFCY</sequence>
<evidence type="ECO:0000313" key="3">
    <source>
        <dbReference type="Proteomes" id="UP000232196"/>
    </source>
</evidence>
<gene>
    <name evidence="2" type="ORF">CH357_03475</name>
</gene>
<comment type="caution">
    <text evidence="2">The sequence shown here is derived from an EMBL/GenBank/DDBJ whole genome shotgun (WGS) entry which is preliminary data.</text>
</comment>
<feature type="chain" id="PRO_5014890047" description="DUF1554 domain-containing protein" evidence="1">
    <location>
        <begin position="22"/>
        <end position="213"/>
    </location>
</feature>
<feature type="signal peptide" evidence="1">
    <location>
        <begin position="1"/>
        <end position="21"/>
    </location>
</feature>
<keyword evidence="3" id="KW-1185">Reference proteome</keyword>
<dbReference type="EMBL" id="NPDN01000002">
    <property type="protein sequence ID" value="PJZ26964.1"/>
    <property type="molecule type" value="Genomic_DNA"/>
</dbReference>
<reference evidence="2 3" key="1">
    <citation type="submission" date="2017-07" db="EMBL/GenBank/DDBJ databases">
        <title>Leptospira spp. isolated from tropical soils.</title>
        <authorList>
            <person name="Thibeaux R."/>
            <person name="Iraola G."/>
            <person name="Ferres I."/>
            <person name="Bierque E."/>
            <person name="Girault D."/>
            <person name="Soupe-Gilbert M.-E."/>
            <person name="Picardeau M."/>
            <person name="Goarant C."/>
        </authorList>
    </citation>
    <scope>NUCLEOTIDE SEQUENCE [LARGE SCALE GENOMIC DNA]</scope>
    <source>
        <strain evidence="2 3">MCA1-C-A1</strain>
    </source>
</reference>
<evidence type="ECO:0000256" key="1">
    <source>
        <dbReference type="SAM" id="SignalP"/>
    </source>
</evidence>
<keyword evidence="1" id="KW-0732">Signal</keyword>
<dbReference type="AlphaFoldDB" id="A0A2M9XH36"/>
<evidence type="ECO:0000313" key="2">
    <source>
        <dbReference type="EMBL" id="PJZ26964.1"/>
    </source>
</evidence>
<organism evidence="2 3">
    <name type="scientific">Leptospira hartskeerlii</name>
    <dbReference type="NCBI Taxonomy" id="2023177"/>
    <lineage>
        <taxon>Bacteria</taxon>
        <taxon>Pseudomonadati</taxon>
        <taxon>Spirochaetota</taxon>
        <taxon>Spirochaetia</taxon>
        <taxon>Leptospirales</taxon>
        <taxon>Leptospiraceae</taxon>
        <taxon>Leptospira</taxon>
    </lineage>
</organism>
<protein>
    <recommendedName>
        <fullName evidence="4">DUF1554 domain-containing protein</fullName>
    </recommendedName>
</protein>
<accession>A0A2M9XH36</accession>
<name>A0A2M9XH36_9LEPT</name>
<dbReference type="OrthoDB" id="341508at2"/>
<proteinExistence type="predicted"/>